<accession>D2NRN3</accession>
<dbReference type="EMBL" id="AP011540">
    <property type="protein sequence ID" value="BAI64309.1"/>
    <property type="molecule type" value="Genomic_DNA"/>
</dbReference>
<dbReference type="AlphaFoldDB" id="D2NRN3"/>
<proteinExistence type="predicted"/>
<reference evidence="1 2" key="3">
    <citation type="journal article" date="2010" name="Sequencing">
        <title>Complete Genome Sequence of Rothia mucilaginosa DY-18: A Clinical Isolate with Dense Meshwork-Like Structures from a Persistent Apical Periodontitis Lesion.</title>
        <authorList>
            <person name="Yamane K."/>
            <person name="Nambu T."/>
            <person name="Yamanaka T."/>
            <person name="Mashimo C."/>
            <person name="Sugimori C."/>
            <person name="Leung K.-P."/>
            <person name="Fukushima H."/>
        </authorList>
    </citation>
    <scope>NUCLEOTIDE SEQUENCE [LARGE SCALE GENOMIC DNA]</scope>
    <source>
        <strain evidence="1 2">DY-18</strain>
    </source>
</reference>
<dbReference type="KEGG" id="rmu:RMDY18_04770"/>
<dbReference type="HOGENOM" id="CLU_754227_0_0_11"/>
<evidence type="ECO:0000313" key="1">
    <source>
        <dbReference type="EMBL" id="BAI64309.1"/>
    </source>
</evidence>
<dbReference type="Proteomes" id="UP000001883">
    <property type="component" value="Chromosome"/>
</dbReference>
<reference evidence="2" key="1">
    <citation type="submission" date="2009-07" db="EMBL/GenBank/DDBJ databases">
        <title>Complete genome sequence of Rothia mucilaginosa DJ.</title>
        <authorList>
            <person name="Yamane K."/>
            <person name="Nambu T."/>
            <person name="Mashimo C."/>
            <person name="Sugimori C."/>
            <person name="Yamanaka T."/>
            <person name="Leung K."/>
            <person name="Fukushima H."/>
        </authorList>
    </citation>
    <scope>NUCLEOTIDE SEQUENCE [LARGE SCALE GENOMIC DNA]</scope>
    <source>
        <strain evidence="2">DY-18</strain>
    </source>
</reference>
<evidence type="ECO:0000313" key="2">
    <source>
        <dbReference type="Proteomes" id="UP000001883"/>
    </source>
</evidence>
<name>D2NRN3_ROTMD</name>
<keyword evidence="2" id="KW-1185">Reference proteome</keyword>
<reference evidence="1 2" key="2">
    <citation type="journal article" date="2010" name="J Osaka Dent Univ">
        <title>Isolation and identification of Rothia mucilaginosa from persistent apical periodontitis lesions.</title>
        <authorList>
            <person name="Yamane K."/>
            <person name="Yoshida M."/>
            <person name="Fujihira T."/>
            <person name="Baba T."/>
            <person name="Tsuji N."/>
            <person name="Hayashi H."/>
            <person name="Sugimori C."/>
            <person name="Yamanaka T."/>
            <person name="Mashimo C."/>
            <person name="Nambu T."/>
            <person name="Kawai H."/>
            <person name="Fukushima H."/>
        </authorList>
    </citation>
    <scope>NUCLEOTIDE SEQUENCE [LARGE SCALE GENOMIC DNA]</scope>
    <source>
        <strain evidence="1 2">DY-18</strain>
    </source>
</reference>
<sequence length="407" mass="42174">MNRLATLALTVVLHMAAESAGRSKLAELVTNHRLGDEHRHVLATVVHCDGVTEHVGDNHRATRPSLNYVLGALLVLSCNLQVEVLINERALLQTTRHVSGSLALLASTTATNDELVAFLVGTAGTTLGLTVGVNRVTTTGGLTFTTTVRVVNRVHDHTTDGRADALPAVTACLTPVDVGLLSVANFTNGCAAANIHVADFAGGQTELTVLAFLSNQLYRSTCGTSQLCAATGAELDTVNHGTNGDVAQGQVVTGLDVSCGAGLDDVALSELVRSDDVALGTIEVVQQRDASGTVGIVLDVRNACVNAVLVVTTEVDQTVLALVAATLVTGGDAAGVVTAAGLVKRTKQGLFRGGAGDLGEISNARTAATRGRRLVLTNTHLDISSFVKVVSAGLMPADRRRCRWCLP</sequence>
<dbReference type="eggNOG" id="ENOG5033NVQ">
    <property type="taxonomic scope" value="Bacteria"/>
</dbReference>
<organism evidence="1 2">
    <name type="scientific">Rothia mucilaginosa (strain DY-18)</name>
    <name type="common">Stomatococcus mucilaginosus</name>
    <dbReference type="NCBI Taxonomy" id="680646"/>
    <lineage>
        <taxon>Bacteria</taxon>
        <taxon>Bacillati</taxon>
        <taxon>Actinomycetota</taxon>
        <taxon>Actinomycetes</taxon>
        <taxon>Micrococcales</taxon>
        <taxon>Micrococcaceae</taxon>
        <taxon>Rothia</taxon>
    </lineage>
</organism>
<gene>
    <name evidence="1" type="ordered locus">RMDY18_04770</name>
</gene>
<protein>
    <submittedName>
        <fullName evidence="1">Uncharacterized NAD(FAD)-dependent dehydrogenase</fullName>
    </submittedName>
</protein>